<dbReference type="AlphaFoldDB" id="A0A151IEG8"/>
<keyword evidence="2" id="KW-1185">Reference proteome</keyword>
<gene>
    <name evidence="1" type="ORF">ALC62_10071</name>
</gene>
<evidence type="ECO:0000313" key="2">
    <source>
        <dbReference type="Proteomes" id="UP000078542"/>
    </source>
</evidence>
<protein>
    <submittedName>
        <fullName evidence="1">Uncharacterized protein</fullName>
    </submittedName>
</protein>
<dbReference type="Proteomes" id="UP000078542">
    <property type="component" value="Unassembled WGS sequence"/>
</dbReference>
<accession>A0A151IEG8</accession>
<proteinExistence type="predicted"/>
<dbReference type="EMBL" id="KQ977871">
    <property type="protein sequence ID" value="KYM99201.1"/>
    <property type="molecule type" value="Genomic_DNA"/>
</dbReference>
<evidence type="ECO:0000313" key="1">
    <source>
        <dbReference type="EMBL" id="KYM99201.1"/>
    </source>
</evidence>
<reference evidence="1 2" key="1">
    <citation type="submission" date="2016-03" db="EMBL/GenBank/DDBJ databases">
        <title>Cyphomyrmex costatus WGS genome.</title>
        <authorList>
            <person name="Nygaard S."/>
            <person name="Hu H."/>
            <person name="Boomsma J."/>
            <person name="Zhang G."/>
        </authorList>
    </citation>
    <scope>NUCLEOTIDE SEQUENCE [LARGE SCALE GENOMIC DNA]</scope>
    <source>
        <strain evidence="1">MS0001</strain>
        <tissue evidence="1">Whole body</tissue>
    </source>
</reference>
<name>A0A151IEG8_9HYME</name>
<organism evidence="1 2">
    <name type="scientific">Cyphomyrmex costatus</name>
    <dbReference type="NCBI Taxonomy" id="456900"/>
    <lineage>
        <taxon>Eukaryota</taxon>
        <taxon>Metazoa</taxon>
        <taxon>Ecdysozoa</taxon>
        <taxon>Arthropoda</taxon>
        <taxon>Hexapoda</taxon>
        <taxon>Insecta</taxon>
        <taxon>Pterygota</taxon>
        <taxon>Neoptera</taxon>
        <taxon>Endopterygota</taxon>
        <taxon>Hymenoptera</taxon>
        <taxon>Apocrita</taxon>
        <taxon>Aculeata</taxon>
        <taxon>Formicoidea</taxon>
        <taxon>Formicidae</taxon>
        <taxon>Myrmicinae</taxon>
        <taxon>Cyphomyrmex</taxon>
    </lineage>
</organism>
<sequence>MNKRETVEIVSSRQPGTWKEIQWRTCRDMVLVPDANVKRGRRLHDTTGDKRGDSRYGRLHQARKYNRDVPLERESFVSASGAAAEKRSRYSTGEYLCAVLRRHNAHHCIVRCVGPSLDISEN</sequence>